<sequence>MYRGMLMGTPVVKGTLIGTSDVKGGFDEDTLCGAEIDEHSEAGNDGHSGAEIVGHSEAAFDRHSFT</sequence>
<evidence type="ECO:0000313" key="2">
    <source>
        <dbReference type="EMBL" id="PIO35107.1"/>
    </source>
</evidence>
<dbReference type="EMBL" id="KV926272">
    <property type="protein sequence ID" value="PIO35107.1"/>
    <property type="molecule type" value="Genomic_DNA"/>
</dbReference>
<accession>A0A2G9S4P3</accession>
<evidence type="ECO:0000256" key="1">
    <source>
        <dbReference type="SAM" id="MobiDB-lite"/>
    </source>
</evidence>
<name>A0A2G9S4P3_AQUCT</name>
<reference evidence="3" key="1">
    <citation type="journal article" date="2017" name="Nat. Commun.">
        <title>The North American bullfrog draft genome provides insight into hormonal regulation of long noncoding RNA.</title>
        <authorList>
            <person name="Hammond S.A."/>
            <person name="Warren R.L."/>
            <person name="Vandervalk B.P."/>
            <person name="Kucuk E."/>
            <person name="Khan H."/>
            <person name="Gibb E.A."/>
            <person name="Pandoh P."/>
            <person name="Kirk H."/>
            <person name="Zhao Y."/>
            <person name="Jones M."/>
            <person name="Mungall A.J."/>
            <person name="Coope R."/>
            <person name="Pleasance S."/>
            <person name="Moore R.A."/>
            <person name="Holt R.A."/>
            <person name="Round J.M."/>
            <person name="Ohora S."/>
            <person name="Walle B.V."/>
            <person name="Veldhoen N."/>
            <person name="Helbing C.C."/>
            <person name="Birol I."/>
        </authorList>
    </citation>
    <scope>NUCLEOTIDE SEQUENCE [LARGE SCALE GENOMIC DNA]</scope>
</reference>
<dbReference type="AlphaFoldDB" id="A0A2G9S4P3"/>
<protein>
    <submittedName>
        <fullName evidence="2">Uncharacterized protein</fullName>
    </submittedName>
</protein>
<gene>
    <name evidence="2" type="ORF">AB205_0036140</name>
</gene>
<dbReference type="Proteomes" id="UP000228934">
    <property type="component" value="Unassembled WGS sequence"/>
</dbReference>
<organism evidence="2 3">
    <name type="scientific">Aquarana catesbeiana</name>
    <name type="common">American bullfrog</name>
    <name type="synonym">Rana catesbeiana</name>
    <dbReference type="NCBI Taxonomy" id="8400"/>
    <lineage>
        <taxon>Eukaryota</taxon>
        <taxon>Metazoa</taxon>
        <taxon>Chordata</taxon>
        <taxon>Craniata</taxon>
        <taxon>Vertebrata</taxon>
        <taxon>Euteleostomi</taxon>
        <taxon>Amphibia</taxon>
        <taxon>Batrachia</taxon>
        <taxon>Anura</taxon>
        <taxon>Neobatrachia</taxon>
        <taxon>Ranoidea</taxon>
        <taxon>Ranidae</taxon>
        <taxon>Aquarana</taxon>
    </lineage>
</organism>
<feature type="region of interest" description="Disordered" evidence="1">
    <location>
        <begin position="38"/>
        <end position="66"/>
    </location>
</feature>
<keyword evidence="3" id="KW-1185">Reference proteome</keyword>
<proteinExistence type="predicted"/>
<evidence type="ECO:0000313" key="3">
    <source>
        <dbReference type="Proteomes" id="UP000228934"/>
    </source>
</evidence>